<proteinExistence type="predicted"/>
<dbReference type="PANTHER" id="PTHR24092">
    <property type="entry name" value="PROBABLE PHOSPHOLIPID-TRANSPORTING ATPASE"/>
    <property type="match status" value="1"/>
</dbReference>
<reference evidence="5" key="1">
    <citation type="submission" date="2014-08" db="EMBL/GenBank/DDBJ databases">
        <authorList>
            <person name="Murali S."/>
            <person name="Richards S."/>
            <person name="Bandaranaike D."/>
            <person name="Bellair M."/>
            <person name="Blankenburg K."/>
            <person name="Chao H."/>
            <person name="Dinh H."/>
            <person name="Doddapaneni H."/>
            <person name="Dugan-Rocha S."/>
            <person name="Elkadiri S."/>
            <person name="Gnanaolivu R."/>
            <person name="Hughes D."/>
            <person name="Lee S."/>
            <person name="Li M."/>
            <person name="Ming W."/>
            <person name="Munidasa M."/>
            <person name="Muniz J."/>
            <person name="Nguyen L."/>
            <person name="Osuji N."/>
            <person name="Pu L.-L."/>
            <person name="Puazo M."/>
            <person name="Skinner E."/>
            <person name="Qu C."/>
            <person name="Quiroz J."/>
            <person name="Raj R."/>
            <person name="Weissenberger G."/>
            <person name="Xin Y."/>
            <person name="Zou X."/>
            <person name="Han Y."/>
            <person name="Worley K."/>
            <person name="Muzny D."/>
            <person name="Gibbs R."/>
        </authorList>
    </citation>
    <scope>NUCLEOTIDE SEQUENCE</scope>
    <source>
        <strain evidence="5">HAZT.00-mixed</strain>
        <tissue evidence="5">Whole organism</tissue>
    </source>
</reference>
<feature type="domain" description="P-type ATPase C-terminal" evidence="4">
    <location>
        <begin position="34"/>
        <end position="109"/>
    </location>
</feature>
<gene>
    <name evidence="5" type="ORF">HAZT_HAZT007978</name>
</gene>
<evidence type="ECO:0000313" key="5">
    <source>
        <dbReference type="EMBL" id="KAA0196927.1"/>
    </source>
</evidence>
<dbReference type="EMBL" id="JQDR03008602">
    <property type="protein sequence ID" value="KAA0196927.1"/>
    <property type="molecule type" value="Genomic_DNA"/>
</dbReference>
<dbReference type="InterPro" id="IPR032630">
    <property type="entry name" value="P_typ_ATPase_c"/>
</dbReference>
<evidence type="ECO:0000259" key="4">
    <source>
        <dbReference type="Pfam" id="PF16212"/>
    </source>
</evidence>
<reference evidence="5" key="3">
    <citation type="submission" date="2019-06" db="EMBL/GenBank/DDBJ databases">
        <authorList>
            <person name="Poynton C."/>
            <person name="Hasenbein S."/>
            <person name="Benoit J.B."/>
            <person name="Sepulveda M.S."/>
            <person name="Poelchau M.F."/>
            <person name="Murali S.C."/>
            <person name="Chen S."/>
            <person name="Glastad K.M."/>
            <person name="Werren J.H."/>
            <person name="Vineis J.H."/>
            <person name="Bowen J.L."/>
            <person name="Friedrich M."/>
            <person name="Jones J."/>
            <person name="Robertson H.M."/>
            <person name="Feyereisen R."/>
            <person name="Mechler-Hickson A."/>
            <person name="Mathers N."/>
            <person name="Lee C.E."/>
            <person name="Colbourne J.K."/>
            <person name="Biales A."/>
            <person name="Johnston J.S."/>
            <person name="Wellborn G.A."/>
            <person name="Rosendale A.J."/>
            <person name="Cridge A.G."/>
            <person name="Munoz-Torres M.C."/>
            <person name="Bain P.A."/>
            <person name="Manny A.R."/>
            <person name="Major K.M."/>
            <person name="Lambert F.N."/>
            <person name="Vulpe C.D."/>
            <person name="Tuck P."/>
            <person name="Blalock B.J."/>
            <person name="Lin Y.-Y."/>
            <person name="Smith M.E."/>
            <person name="Ochoa-Acuna H."/>
            <person name="Chen M.-J.M."/>
            <person name="Childers C.P."/>
            <person name="Qu J."/>
            <person name="Dugan S."/>
            <person name="Lee S.L."/>
            <person name="Chao H."/>
            <person name="Dinh H."/>
            <person name="Han Y."/>
            <person name="Doddapaneni H."/>
            <person name="Worley K.C."/>
            <person name="Muzny D.M."/>
            <person name="Gibbs R.A."/>
            <person name="Richards S."/>
        </authorList>
    </citation>
    <scope>NUCLEOTIDE SEQUENCE</scope>
    <source>
        <strain evidence="5">HAZT.00-mixed</strain>
        <tissue evidence="5">Whole organism</tissue>
    </source>
</reference>
<keyword evidence="2" id="KW-0479">Metal-binding</keyword>
<dbReference type="PANTHER" id="PTHR24092:SF190">
    <property type="entry name" value="PHOSPHOLIPID-TRANSPORTING ATPASE"/>
    <property type="match status" value="1"/>
</dbReference>
<dbReference type="AlphaFoldDB" id="A0A6A0H2D1"/>
<dbReference type="GO" id="GO:0045332">
    <property type="term" value="P:phospholipid translocation"/>
    <property type="evidence" value="ECO:0007669"/>
    <property type="project" value="TreeGrafter"/>
</dbReference>
<dbReference type="GO" id="GO:0005886">
    <property type="term" value="C:plasma membrane"/>
    <property type="evidence" value="ECO:0007669"/>
    <property type="project" value="TreeGrafter"/>
</dbReference>
<comment type="caution">
    <text evidence="5">The sequence shown here is derived from an EMBL/GenBank/DDBJ whole genome shotgun (WGS) entry which is preliminary data.</text>
</comment>
<dbReference type="GO" id="GO:0005802">
    <property type="term" value="C:trans-Golgi network"/>
    <property type="evidence" value="ECO:0007669"/>
    <property type="project" value="TreeGrafter"/>
</dbReference>
<dbReference type="GO" id="GO:0007030">
    <property type="term" value="P:Golgi organization"/>
    <property type="evidence" value="ECO:0007669"/>
    <property type="project" value="TreeGrafter"/>
</dbReference>
<dbReference type="Pfam" id="PF16212">
    <property type="entry name" value="PhoLip_ATPase_C"/>
    <property type="match status" value="1"/>
</dbReference>
<comment type="subcellular location">
    <subcellularLocation>
        <location evidence="1">Membrane</location>
        <topology evidence="1">Multi-pass membrane protein</topology>
    </subcellularLocation>
</comment>
<sequence length="115" mass="13194">MCFFFQVFLLQKLRLRILSLLVCLLRGVLGADCTVFDTLFISAYNLFYTALPVLALGSFDQDVNEDYSLRFPKLYTPGLENRWFNKKIFVRSAGHGVLTSGVLFFVVYGECCRIE</sequence>
<dbReference type="SUPFAM" id="SSF81665">
    <property type="entry name" value="Calcium ATPase, transmembrane domain M"/>
    <property type="match status" value="1"/>
</dbReference>
<name>A0A6A0H2D1_HYAAZ</name>
<dbReference type="InterPro" id="IPR023298">
    <property type="entry name" value="ATPase_P-typ_TM_dom_sf"/>
</dbReference>
<dbReference type="Proteomes" id="UP000711488">
    <property type="component" value="Unassembled WGS sequence"/>
</dbReference>
<protein>
    <recommendedName>
        <fullName evidence="4">P-type ATPase C-terminal domain-containing protein</fullName>
    </recommendedName>
</protein>
<evidence type="ECO:0000256" key="2">
    <source>
        <dbReference type="ARBA" id="ARBA00022723"/>
    </source>
</evidence>
<keyword evidence="3" id="KW-0460">Magnesium</keyword>
<evidence type="ECO:0000256" key="3">
    <source>
        <dbReference type="ARBA" id="ARBA00022842"/>
    </source>
</evidence>
<reference evidence="5" key="2">
    <citation type="journal article" date="2018" name="Environ. Sci. Technol.">
        <title>The Toxicogenome of Hyalella azteca: A Model for Sediment Ecotoxicology and Evolutionary Toxicology.</title>
        <authorList>
            <person name="Poynton H.C."/>
            <person name="Hasenbein S."/>
            <person name="Benoit J.B."/>
            <person name="Sepulveda M.S."/>
            <person name="Poelchau M.F."/>
            <person name="Hughes D.S.T."/>
            <person name="Murali S.C."/>
            <person name="Chen S."/>
            <person name="Glastad K.M."/>
            <person name="Goodisman M.A.D."/>
            <person name="Werren J.H."/>
            <person name="Vineis J.H."/>
            <person name="Bowen J.L."/>
            <person name="Friedrich M."/>
            <person name="Jones J."/>
            <person name="Robertson H.M."/>
            <person name="Feyereisen R."/>
            <person name="Mechler-Hickson A."/>
            <person name="Mathers N."/>
            <person name="Lee C.E."/>
            <person name="Colbourne J.K."/>
            <person name="Biales A."/>
            <person name="Johnston J.S."/>
            <person name="Wellborn G.A."/>
            <person name="Rosendale A.J."/>
            <person name="Cridge A.G."/>
            <person name="Munoz-Torres M.C."/>
            <person name="Bain P.A."/>
            <person name="Manny A.R."/>
            <person name="Major K.M."/>
            <person name="Lambert F.N."/>
            <person name="Vulpe C.D."/>
            <person name="Tuck P."/>
            <person name="Blalock B.J."/>
            <person name="Lin Y.Y."/>
            <person name="Smith M.E."/>
            <person name="Ochoa-Acuna H."/>
            <person name="Chen M.M."/>
            <person name="Childers C.P."/>
            <person name="Qu J."/>
            <person name="Dugan S."/>
            <person name="Lee S.L."/>
            <person name="Chao H."/>
            <person name="Dinh H."/>
            <person name="Han Y."/>
            <person name="Doddapaneni H."/>
            <person name="Worley K.C."/>
            <person name="Muzny D.M."/>
            <person name="Gibbs R.A."/>
            <person name="Richards S."/>
        </authorList>
    </citation>
    <scope>NUCLEOTIDE SEQUENCE</scope>
    <source>
        <strain evidence="5">HAZT.00-mixed</strain>
        <tissue evidence="5">Whole organism</tissue>
    </source>
</reference>
<organism evidence="5">
    <name type="scientific">Hyalella azteca</name>
    <name type="common">Amphipod</name>
    <dbReference type="NCBI Taxonomy" id="294128"/>
    <lineage>
        <taxon>Eukaryota</taxon>
        <taxon>Metazoa</taxon>
        <taxon>Ecdysozoa</taxon>
        <taxon>Arthropoda</taxon>
        <taxon>Crustacea</taxon>
        <taxon>Multicrustacea</taxon>
        <taxon>Malacostraca</taxon>
        <taxon>Eumalacostraca</taxon>
        <taxon>Peracarida</taxon>
        <taxon>Amphipoda</taxon>
        <taxon>Senticaudata</taxon>
        <taxon>Talitrida</taxon>
        <taxon>Talitroidea</taxon>
        <taxon>Hyalellidae</taxon>
        <taxon>Hyalella</taxon>
    </lineage>
</organism>
<dbReference type="GO" id="GO:0140326">
    <property type="term" value="F:ATPase-coupled intramembrane lipid transporter activity"/>
    <property type="evidence" value="ECO:0007669"/>
    <property type="project" value="TreeGrafter"/>
</dbReference>
<accession>A0A6A0H2D1</accession>
<evidence type="ECO:0000256" key="1">
    <source>
        <dbReference type="ARBA" id="ARBA00004141"/>
    </source>
</evidence>
<feature type="non-terminal residue" evidence="5">
    <location>
        <position position="115"/>
    </location>
</feature>
<dbReference type="GO" id="GO:0046872">
    <property type="term" value="F:metal ion binding"/>
    <property type="evidence" value="ECO:0007669"/>
    <property type="project" value="UniProtKB-KW"/>
</dbReference>